<organism evidence="2">
    <name type="scientific">viral metagenome</name>
    <dbReference type="NCBI Taxonomy" id="1070528"/>
    <lineage>
        <taxon>unclassified sequences</taxon>
        <taxon>metagenomes</taxon>
        <taxon>organismal metagenomes</taxon>
    </lineage>
</organism>
<dbReference type="InterPro" id="IPR004263">
    <property type="entry name" value="Exostosin"/>
</dbReference>
<reference evidence="2" key="1">
    <citation type="journal article" date="2020" name="Nature">
        <title>Giant virus diversity and host interactions through global metagenomics.</title>
        <authorList>
            <person name="Schulz F."/>
            <person name="Roux S."/>
            <person name="Paez-Espino D."/>
            <person name="Jungbluth S."/>
            <person name="Walsh D.A."/>
            <person name="Denef V.J."/>
            <person name="McMahon K.D."/>
            <person name="Konstantinidis K.T."/>
            <person name="Eloe-Fadrosh E.A."/>
            <person name="Kyrpides N.C."/>
            <person name="Woyke T."/>
        </authorList>
    </citation>
    <scope>NUCLEOTIDE SEQUENCE</scope>
    <source>
        <strain evidence="2">GVMAG-S-1102113-118</strain>
    </source>
</reference>
<dbReference type="Pfam" id="PF03016">
    <property type="entry name" value="Exostosin_GT47"/>
    <property type="match status" value="1"/>
</dbReference>
<dbReference type="InterPro" id="IPR040911">
    <property type="entry name" value="Exostosin_GT47"/>
</dbReference>
<name>A0A6C0KA83_9ZZZZ</name>
<proteinExistence type="predicted"/>
<feature type="domain" description="Exostosin GT47" evidence="1">
    <location>
        <begin position="147"/>
        <end position="267"/>
    </location>
</feature>
<accession>A0A6C0KA83</accession>
<dbReference type="AlphaFoldDB" id="A0A6C0KA83"/>
<dbReference type="EMBL" id="MN740839">
    <property type="protein sequence ID" value="QHU14303.1"/>
    <property type="molecule type" value="Genomic_DNA"/>
</dbReference>
<evidence type="ECO:0000259" key="1">
    <source>
        <dbReference type="Pfam" id="PF03016"/>
    </source>
</evidence>
<dbReference type="GO" id="GO:0016757">
    <property type="term" value="F:glycosyltransferase activity"/>
    <property type="evidence" value="ECO:0007669"/>
    <property type="project" value="InterPro"/>
</dbReference>
<dbReference type="PANTHER" id="PTHR11062">
    <property type="entry name" value="EXOSTOSIN HEPARAN SULFATE GLYCOSYLTRANSFERASE -RELATED"/>
    <property type="match status" value="1"/>
</dbReference>
<protein>
    <recommendedName>
        <fullName evidence="1">Exostosin GT47 domain-containing protein</fullName>
    </recommendedName>
</protein>
<evidence type="ECO:0000313" key="2">
    <source>
        <dbReference type="EMBL" id="QHU14303.1"/>
    </source>
</evidence>
<sequence length="547" mass="61802">MASCEVHTSGLLTVSYRSVPFQRPVQTEQQAFESIKALDDPVLKNVVYYAISWAAVLDDAENIDIPRVLECLLPYRSKRAVAITSCQHVDYIRLRQVFEYLRVSVVYASHCSVHDSLNAAAPMIRPLPLYACNVENNKRRTGIVAVAPKDKEYLYSFLGMPRCRTDLRRNLLAAWHPPRTLVESSGVWGTVSSGKGIEYNKVMSQSVFTLCPAGISNNTVRIWEALGSGSIPVILADGLVLPAIGLDWSAAVVFVKEKNLSHLGSQLSQFGDEDIVAMYLAGRAIYERCSGLRFASTIPLQLQAEVGLAQLRNSYRVPFLISSVKTIVPPRTSPTDTNTLPVHLIQQHYVPSDPQRAAEVNHCLRVNCENERLDRIHLLNETTETFESEKVLAKNVGARLTYRMAFEYIDSLETECFVALANSDIHFDETLGSLGEMDLRGSRCQALLRWELWDRTLFGPRPDSQDTWIFRHTPGERVVPEKYLAYFDFEMGRPGCDNKLIFLLHLVGFEIFNEPRRIRTWHCHAETKRAYSLEPVKPPYGLVEPQL</sequence>